<evidence type="ECO:0000313" key="3">
    <source>
        <dbReference type="Proteomes" id="UP000694393"/>
    </source>
</evidence>
<feature type="domain" description="SCAN box" evidence="1">
    <location>
        <begin position="34"/>
        <end position="93"/>
    </location>
</feature>
<protein>
    <recommendedName>
        <fullName evidence="1">SCAN box domain-containing protein</fullName>
    </recommendedName>
</protein>
<dbReference type="InterPro" id="IPR003309">
    <property type="entry name" value="SCAN_dom"/>
</dbReference>
<organism evidence="2 3">
    <name type="scientific">Pelusios castaneus</name>
    <name type="common">West African mud turtle</name>
    <dbReference type="NCBI Taxonomy" id="367368"/>
    <lineage>
        <taxon>Eukaryota</taxon>
        <taxon>Metazoa</taxon>
        <taxon>Chordata</taxon>
        <taxon>Craniata</taxon>
        <taxon>Vertebrata</taxon>
        <taxon>Euteleostomi</taxon>
        <taxon>Archelosauria</taxon>
        <taxon>Testudinata</taxon>
        <taxon>Testudines</taxon>
        <taxon>Pleurodira</taxon>
        <taxon>Pelomedusidae</taxon>
        <taxon>Pelusios</taxon>
    </lineage>
</organism>
<dbReference type="Ensembl" id="ENSPCET00000015336.1">
    <property type="protein sequence ID" value="ENSPCEP00000014806.1"/>
    <property type="gene ID" value="ENSPCEG00000011719.1"/>
</dbReference>
<keyword evidence="3" id="KW-1185">Reference proteome</keyword>
<dbReference type="Gene3D" id="1.10.4020.10">
    <property type="entry name" value="DNA breaking-rejoining enzymes"/>
    <property type="match status" value="1"/>
</dbReference>
<reference evidence="2" key="2">
    <citation type="submission" date="2025-09" db="UniProtKB">
        <authorList>
            <consortium name="Ensembl"/>
        </authorList>
    </citation>
    <scope>IDENTIFICATION</scope>
</reference>
<evidence type="ECO:0000313" key="2">
    <source>
        <dbReference type="Ensembl" id="ENSPCEP00000014806.1"/>
    </source>
</evidence>
<dbReference type="PROSITE" id="PS50804">
    <property type="entry name" value="SCAN_BOX"/>
    <property type="match status" value="1"/>
</dbReference>
<dbReference type="InterPro" id="IPR038269">
    <property type="entry name" value="SCAN_sf"/>
</dbReference>
<dbReference type="Proteomes" id="UP000694393">
    <property type="component" value="Unplaced"/>
</dbReference>
<name>A0A8C8S261_9SAUR</name>
<dbReference type="Pfam" id="PF02023">
    <property type="entry name" value="SCAN"/>
    <property type="match status" value="1"/>
</dbReference>
<sequence>MEDIVKVLIQAIAAQQEAQIVTRLQSRRLQETNQLYHNWRYHEGKAPKSQLFDLAHLAQRWLRQEIHQPEKILEVLVTDQYMRGLLLALCAWVIAVTDVPERAREFGVFH</sequence>
<dbReference type="SUPFAM" id="SSF47353">
    <property type="entry name" value="Retrovirus capsid dimerization domain-like"/>
    <property type="match status" value="1"/>
</dbReference>
<evidence type="ECO:0000259" key="1">
    <source>
        <dbReference type="PROSITE" id="PS50804"/>
    </source>
</evidence>
<dbReference type="AlphaFoldDB" id="A0A8C8S261"/>
<accession>A0A8C8S261</accession>
<proteinExistence type="predicted"/>
<reference evidence="2" key="1">
    <citation type="submission" date="2025-08" db="UniProtKB">
        <authorList>
            <consortium name="Ensembl"/>
        </authorList>
    </citation>
    <scope>IDENTIFICATION</scope>
</reference>